<proteinExistence type="predicted"/>
<protein>
    <submittedName>
        <fullName evidence="1">Uncharacterized protein</fullName>
    </submittedName>
</protein>
<dbReference type="EMBL" id="BARS01025780">
    <property type="protein sequence ID" value="GAG08095.1"/>
    <property type="molecule type" value="Genomic_DNA"/>
</dbReference>
<dbReference type="AlphaFoldDB" id="X0UQZ2"/>
<gene>
    <name evidence="1" type="ORF">S01H1_40697</name>
</gene>
<organism evidence="1">
    <name type="scientific">marine sediment metagenome</name>
    <dbReference type="NCBI Taxonomy" id="412755"/>
    <lineage>
        <taxon>unclassified sequences</taxon>
        <taxon>metagenomes</taxon>
        <taxon>ecological metagenomes</taxon>
    </lineage>
</organism>
<reference evidence="1" key="1">
    <citation type="journal article" date="2014" name="Front. Microbiol.">
        <title>High frequency of phylogenetically diverse reductive dehalogenase-homologous genes in deep subseafloor sedimentary metagenomes.</title>
        <authorList>
            <person name="Kawai M."/>
            <person name="Futagami T."/>
            <person name="Toyoda A."/>
            <person name="Takaki Y."/>
            <person name="Nishi S."/>
            <person name="Hori S."/>
            <person name="Arai W."/>
            <person name="Tsubouchi T."/>
            <person name="Morono Y."/>
            <person name="Uchiyama I."/>
            <person name="Ito T."/>
            <person name="Fujiyama A."/>
            <person name="Inagaki F."/>
            <person name="Takami H."/>
        </authorList>
    </citation>
    <scope>NUCLEOTIDE SEQUENCE</scope>
    <source>
        <strain evidence="1">Expedition CK06-06</strain>
    </source>
</reference>
<name>X0UQZ2_9ZZZZ</name>
<sequence length="136" mass="15998">MSLFLKGLLLKIFPSFGPRGLIDTQISVYKRLKKKFPKAAENDIINSLIMSRINTPLNPSTKHEERLHYDSILQNTNKKLEDVIWAMFEYENILSREAGLNLQLQKINAQPAEIEQEYKKWKKYIMECVEKLRKNS</sequence>
<comment type="caution">
    <text evidence="1">The sequence shown here is derived from an EMBL/GenBank/DDBJ whole genome shotgun (WGS) entry which is preliminary data.</text>
</comment>
<accession>X0UQZ2</accession>
<evidence type="ECO:0000313" key="1">
    <source>
        <dbReference type="EMBL" id="GAG08095.1"/>
    </source>
</evidence>